<proteinExistence type="predicted"/>
<evidence type="ECO:0000313" key="2">
    <source>
        <dbReference type="Proteomes" id="UP000030528"/>
    </source>
</evidence>
<dbReference type="EMBL" id="AVPE01000011">
    <property type="protein sequence ID" value="KGX91158.1"/>
    <property type="molecule type" value="Genomic_DNA"/>
</dbReference>
<protein>
    <submittedName>
        <fullName evidence="1">Uncharacterized protein</fullName>
    </submittedName>
</protein>
<evidence type="ECO:0000313" key="1">
    <source>
        <dbReference type="EMBL" id="KGX91158.1"/>
    </source>
</evidence>
<dbReference type="AlphaFoldDB" id="A0A0A5GIV6"/>
<comment type="caution">
    <text evidence="1">The sequence shown here is derived from an EMBL/GenBank/DDBJ whole genome shotgun (WGS) entry which is preliminary data.</text>
</comment>
<accession>A0A0A5GIV6</accession>
<dbReference type="Proteomes" id="UP000030528">
    <property type="component" value="Unassembled WGS sequence"/>
</dbReference>
<sequence length="157" mass="18200">MKQIRVGSWTIEVDVHQTKEFYNAYHLITEDCPCDYCANYVVACETLSREIKELFQLLGIDPHKEGEVSEYMENEDGTHLYDAFYHLVGRIVEEPNDSAPHKTEDEFSSLHEHEIHIAFSNDLALVPEGFPKPIIQLEIQLNLPWLVNQQDKEENSP</sequence>
<organism evidence="1 2">
    <name type="scientific">Pontibacillus halophilus JSM 076056 = DSM 19796</name>
    <dbReference type="NCBI Taxonomy" id="1385510"/>
    <lineage>
        <taxon>Bacteria</taxon>
        <taxon>Bacillati</taxon>
        <taxon>Bacillota</taxon>
        <taxon>Bacilli</taxon>
        <taxon>Bacillales</taxon>
        <taxon>Bacillaceae</taxon>
        <taxon>Pontibacillus</taxon>
    </lineage>
</organism>
<gene>
    <name evidence="1" type="ORF">N781_04980</name>
</gene>
<dbReference type="eggNOG" id="ENOG5032V5F">
    <property type="taxonomic scope" value="Bacteria"/>
</dbReference>
<reference evidence="1 2" key="1">
    <citation type="submission" date="2013-08" db="EMBL/GenBank/DDBJ databases">
        <authorList>
            <person name="Huang J."/>
            <person name="Wang G."/>
        </authorList>
    </citation>
    <scope>NUCLEOTIDE SEQUENCE [LARGE SCALE GENOMIC DNA]</scope>
    <source>
        <strain evidence="1 2">JSM 076056</strain>
    </source>
</reference>
<name>A0A0A5GIV6_9BACI</name>
<dbReference type="OrthoDB" id="1691135at2"/>
<dbReference type="STRING" id="1385510.GCA_000425205_02661"/>
<dbReference type="RefSeq" id="WP_026800977.1">
    <property type="nucleotide sequence ID" value="NZ_AULI01000011.1"/>
</dbReference>
<keyword evidence="2" id="KW-1185">Reference proteome</keyword>